<dbReference type="Proteomes" id="UP000078116">
    <property type="component" value="Unassembled WGS sequence"/>
</dbReference>
<dbReference type="Gene3D" id="3.10.450.50">
    <property type="match status" value="1"/>
</dbReference>
<evidence type="ECO:0000259" key="2">
    <source>
        <dbReference type="Pfam" id="PF12883"/>
    </source>
</evidence>
<proteinExistence type="predicted"/>
<feature type="chain" id="PRO_5008393549" description="DUF3828 domain-containing protein" evidence="1">
    <location>
        <begin position="27"/>
        <end position="157"/>
    </location>
</feature>
<feature type="domain" description="DUF3828" evidence="2">
    <location>
        <begin position="33"/>
        <end position="153"/>
    </location>
</feature>
<dbReference type="EMBL" id="LXKA01000327">
    <property type="protein sequence ID" value="OAJ57548.1"/>
    <property type="molecule type" value="Genomic_DNA"/>
</dbReference>
<gene>
    <name evidence="4" type="ORF">A6V36_04265</name>
    <name evidence="3" type="ORF">A6V37_04880</name>
</gene>
<feature type="signal peptide" evidence="1">
    <location>
        <begin position="1"/>
        <end position="26"/>
    </location>
</feature>
<keyword evidence="1" id="KW-0732">Signal</keyword>
<evidence type="ECO:0000256" key="1">
    <source>
        <dbReference type="SAM" id="SignalP"/>
    </source>
</evidence>
<reference evidence="5 6" key="1">
    <citation type="submission" date="2016-04" db="EMBL/GenBank/DDBJ databases">
        <title>Reclassification of Paraburkholderia panaciterrae (Farh et al. 2015) Dobritsa &amp; Samadpour 2016 as a later homotypic synonym of Paraburkholderia ginsengiterrae (Farh et al. 2015) Dobritsa &amp; Samadpour 2016.</title>
        <authorList>
            <person name="Dobritsa A.P."/>
            <person name="Kutumbaka K."/>
            <person name="Samadpour M."/>
        </authorList>
    </citation>
    <scope>NUCLEOTIDE SEQUENCE [LARGE SCALE GENOMIC DNA]</scope>
    <source>
        <strain evidence="3 6">DCY85</strain>
        <strain evidence="4 5">DCY85-1</strain>
    </source>
</reference>
<dbReference type="InterPro" id="IPR024289">
    <property type="entry name" value="DUF3828"/>
</dbReference>
<dbReference type="Pfam" id="PF12883">
    <property type="entry name" value="DUF3828"/>
    <property type="match status" value="1"/>
</dbReference>
<evidence type="ECO:0000313" key="4">
    <source>
        <dbReference type="EMBL" id="OAJ58158.1"/>
    </source>
</evidence>
<evidence type="ECO:0000313" key="5">
    <source>
        <dbReference type="Proteomes" id="UP000077961"/>
    </source>
</evidence>
<keyword evidence="5" id="KW-1185">Reference proteome</keyword>
<evidence type="ECO:0000313" key="6">
    <source>
        <dbReference type="Proteomes" id="UP000078116"/>
    </source>
</evidence>
<protein>
    <recommendedName>
        <fullName evidence="2">DUF3828 domain-containing protein</fullName>
    </recommendedName>
</protein>
<organism evidence="3 6">
    <name type="scientific">Paraburkholderia ginsengiterrae</name>
    <dbReference type="NCBI Taxonomy" id="1462993"/>
    <lineage>
        <taxon>Bacteria</taxon>
        <taxon>Pseudomonadati</taxon>
        <taxon>Pseudomonadota</taxon>
        <taxon>Betaproteobacteria</taxon>
        <taxon>Burkholderiales</taxon>
        <taxon>Burkholderiaceae</taxon>
        <taxon>Paraburkholderia</taxon>
    </lineage>
</organism>
<dbReference type="RefSeq" id="WP_064268566.1">
    <property type="nucleotide sequence ID" value="NZ_LXJZ01000176.1"/>
</dbReference>
<dbReference type="AlphaFoldDB" id="A0A1A9N4G2"/>
<evidence type="ECO:0000313" key="3">
    <source>
        <dbReference type="EMBL" id="OAJ57548.1"/>
    </source>
</evidence>
<name>A0A1A9N4G2_9BURK</name>
<sequence length="157" mass="17766">MKRYLAVLAVALSMVLGVLFHPLAMAQGQSVTPEASAKAFYAWYIKRESDKRGFPLLDKEIYRYVAKPTVDFLRAQYKANKFAEDGDPFTKVQDYDEKDWAAHIEARPALRFGDTAVVPVVLGRDTKATVQTVLAFMRKQADGQWKLIKVDDLSGYE</sequence>
<dbReference type="OrthoDB" id="8929115at2"/>
<comment type="caution">
    <text evidence="3">The sequence shown here is derived from an EMBL/GenBank/DDBJ whole genome shotgun (WGS) entry which is preliminary data.</text>
</comment>
<dbReference type="Proteomes" id="UP000077961">
    <property type="component" value="Unassembled WGS sequence"/>
</dbReference>
<accession>A0A1A9N4G2</accession>
<dbReference type="EMBL" id="LXJZ01000176">
    <property type="protein sequence ID" value="OAJ58158.1"/>
    <property type="molecule type" value="Genomic_DNA"/>
</dbReference>